<keyword evidence="2" id="KW-1185">Reference proteome</keyword>
<evidence type="ECO:0000313" key="2">
    <source>
        <dbReference type="Proteomes" id="UP001596074"/>
    </source>
</evidence>
<dbReference type="Proteomes" id="UP001596074">
    <property type="component" value="Unassembled WGS sequence"/>
</dbReference>
<protein>
    <recommendedName>
        <fullName evidence="3">WXG100 family type VII secretion target</fullName>
    </recommendedName>
</protein>
<organism evidence="1 2">
    <name type="scientific">Actinomadura rugatobispora</name>
    <dbReference type="NCBI Taxonomy" id="1994"/>
    <lineage>
        <taxon>Bacteria</taxon>
        <taxon>Bacillati</taxon>
        <taxon>Actinomycetota</taxon>
        <taxon>Actinomycetes</taxon>
        <taxon>Streptosporangiales</taxon>
        <taxon>Thermomonosporaceae</taxon>
        <taxon>Actinomadura</taxon>
    </lineage>
</organism>
<dbReference type="EMBL" id="JBHSON010000053">
    <property type="protein sequence ID" value="MFC5750362.1"/>
    <property type="molecule type" value="Genomic_DNA"/>
</dbReference>
<evidence type="ECO:0008006" key="3">
    <source>
        <dbReference type="Google" id="ProtNLM"/>
    </source>
</evidence>
<evidence type="ECO:0000313" key="1">
    <source>
        <dbReference type="EMBL" id="MFC5750362.1"/>
    </source>
</evidence>
<proteinExistence type="predicted"/>
<sequence length="790" mass="85617">MADTKVDAQAVQAELRGIAGLMTEVTRLMGPQVWQGGSAGAFTTDLQGHNRSLGRMMVEILRTVSERNRAPMVLDPPDIPRVAPAQSPPGLASVSVTGLERLETALKRAADGLPRHGGRIRSLLRAAGPGAGGTIQCERTGNWCHEQAVRMRTRLRYALAENQTNPAWVLNGGMTRIPDQERLGPKEMAELGRLQATVFGRHLTHPDATSSGLLADIAASLRENHKNQAYLGAFFGNVPPGSVGKLAHHLHRRSGGEGVTAADKKVIGDMGTALAALSRKKENQATVTRALGPTGSDMPGQALLVGLSAPDVKWGSAVLLDLAKAALRWRQKYPSYEIRSNTGLPGSGVTSVANQQHRPWWHDWGFQQQVGDPGPAKLRGYDPALNVLGRIASQNDRTAARELAATHLGTAFTIKDAAKADKLTWLTRGTGHTYGALLVAPDWMDQGKAAGQVIKLATTPEKGHEVKAAQNAANFMTTVAWWNDVGRTMLHKALDKGKVADYNPLASDGRALGWLPHNGENHFAELGPGLRDGLLHMTRMYIPAIADADRTTSGTNRPNVDPVTKTTYVDIGGKAMQDFLRTLAIDDKSWAQLVSDTQLYRQRLYAWGLEDRIIGDAVVRAGRLEGNLIAAYGKERISNEELTKKQYEDAQKQIALLRDVAAGIIGATPAGNVGASEAFEIGTTPLLDKIKHSDFEKNVAQIKSKHETYSDQLYIDLARGYYLSRDGKIEDKELASLLRKPTLSPEEQAAVIDTIRRHYFSGGEDTEEVITGRSIIHQTQGAANDNIPPE</sequence>
<gene>
    <name evidence="1" type="ORF">ACFPZN_32455</name>
</gene>
<reference evidence="2" key="1">
    <citation type="journal article" date="2019" name="Int. J. Syst. Evol. Microbiol.">
        <title>The Global Catalogue of Microorganisms (GCM) 10K type strain sequencing project: providing services to taxonomists for standard genome sequencing and annotation.</title>
        <authorList>
            <consortium name="The Broad Institute Genomics Platform"/>
            <consortium name="The Broad Institute Genome Sequencing Center for Infectious Disease"/>
            <person name="Wu L."/>
            <person name="Ma J."/>
        </authorList>
    </citation>
    <scope>NUCLEOTIDE SEQUENCE [LARGE SCALE GENOMIC DNA]</scope>
    <source>
        <strain evidence="2">KCTC 42087</strain>
    </source>
</reference>
<name>A0ABW1A6V5_9ACTN</name>
<comment type="caution">
    <text evidence="1">The sequence shown here is derived from an EMBL/GenBank/DDBJ whole genome shotgun (WGS) entry which is preliminary data.</text>
</comment>
<dbReference type="RefSeq" id="WP_378286102.1">
    <property type="nucleotide sequence ID" value="NZ_JBHSON010000053.1"/>
</dbReference>
<accession>A0ABW1A6V5</accession>